<dbReference type="Proteomes" id="UP001241377">
    <property type="component" value="Unassembled WGS sequence"/>
</dbReference>
<protein>
    <submittedName>
        <fullName evidence="1">Uncharacterized protein</fullName>
    </submittedName>
</protein>
<evidence type="ECO:0000313" key="1">
    <source>
        <dbReference type="EMBL" id="KAJ9096703.1"/>
    </source>
</evidence>
<organism evidence="1 2">
    <name type="scientific">Naganishia cerealis</name>
    <dbReference type="NCBI Taxonomy" id="610337"/>
    <lineage>
        <taxon>Eukaryota</taxon>
        <taxon>Fungi</taxon>
        <taxon>Dikarya</taxon>
        <taxon>Basidiomycota</taxon>
        <taxon>Agaricomycotina</taxon>
        <taxon>Tremellomycetes</taxon>
        <taxon>Filobasidiales</taxon>
        <taxon>Filobasidiaceae</taxon>
        <taxon>Naganishia</taxon>
    </lineage>
</organism>
<name>A0ACC2VC50_9TREE</name>
<accession>A0ACC2VC50</accession>
<reference evidence="1" key="1">
    <citation type="submission" date="2023-04" db="EMBL/GenBank/DDBJ databases">
        <title>Draft Genome sequencing of Naganishia species isolated from polar environments using Oxford Nanopore Technology.</title>
        <authorList>
            <person name="Leo P."/>
            <person name="Venkateswaran K."/>
        </authorList>
    </citation>
    <scope>NUCLEOTIDE SEQUENCE</scope>
    <source>
        <strain evidence="1">MNA-CCFEE 5261</strain>
    </source>
</reference>
<dbReference type="EMBL" id="JASBWR010000091">
    <property type="protein sequence ID" value="KAJ9096703.1"/>
    <property type="molecule type" value="Genomic_DNA"/>
</dbReference>
<gene>
    <name evidence="1" type="ORF">QFC19_007086</name>
</gene>
<sequence>MLIPHDYDPDILEVMPHFKNELNANMPRRLSASYNIVNHDLYNPSSSSLSTVALPTVEVSTDYLEYTFAYITLVFNYALKFFDVHYRRPYCFWQWVEEAKYWQYVGFFTAIFSILTMIFSHSLRYATGIGILGLFIESLLPLPQILLLQRLRSIRNFKVVLLLSWLGGDVTKITYLVYGARNTSIIFVLAGLFQMGLDLIIAYQYLHYKKQDQQGLVELELSNV</sequence>
<evidence type="ECO:0000313" key="2">
    <source>
        <dbReference type="Proteomes" id="UP001241377"/>
    </source>
</evidence>
<comment type="caution">
    <text evidence="1">The sequence shown here is derived from an EMBL/GenBank/DDBJ whole genome shotgun (WGS) entry which is preliminary data.</text>
</comment>
<keyword evidence="2" id="KW-1185">Reference proteome</keyword>
<proteinExistence type="predicted"/>